<dbReference type="CDD" id="cd04301">
    <property type="entry name" value="NAT_SF"/>
    <property type="match status" value="1"/>
</dbReference>
<protein>
    <submittedName>
        <fullName evidence="2">Protein N-acetyltransferase, RimJ/RimL family</fullName>
    </submittedName>
</protein>
<dbReference type="PANTHER" id="PTHR43792">
    <property type="entry name" value="GNAT FAMILY, PUTATIVE (AFU_ORTHOLOGUE AFUA_3G00765)-RELATED-RELATED"/>
    <property type="match status" value="1"/>
</dbReference>
<dbReference type="InterPro" id="IPR016181">
    <property type="entry name" value="Acyl_CoA_acyltransferase"/>
</dbReference>
<reference evidence="2 3" key="1">
    <citation type="submission" date="2016-10" db="EMBL/GenBank/DDBJ databases">
        <authorList>
            <person name="de Groot N.N."/>
        </authorList>
    </citation>
    <scope>NUCLEOTIDE SEQUENCE [LARGE SCALE GENOMIC DNA]</scope>
    <source>
        <strain evidence="2 3">DSM 1283</strain>
    </source>
</reference>
<dbReference type="Proteomes" id="UP000198806">
    <property type="component" value="Unassembled WGS sequence"/>
</dbReference>
<dbReference type="Pfam" id="PF13302">
    <property type="entry name" value="Acetyltransf_3"/>
    <property type="match status" value="1"/>
</dbReference>
<keyword evidence="3" id="KW-1185">Reference proteome</keyword>
<dbReference type="InterPro" id="IPR051531">
    <property type="entry name" value="N-acetyltransferase"/>
</dbReference>
<dbReference type="Gene3D" id="3.40.630.30">
    <property type="match status" value="1"/>
</dbReference>
<dbReference type="SUPFAM" id="SSF55729">
    <property type="entry name" value="Acyl-CoA N-acyltransferases (Nat)"/>
    <property type="match status" value="1"/>
</dbReference>
<evidence type="ECO:0000313" key="3">
    <source>
        <dbReference type="Proteomes" id="UP000198806"/>
    </source>
</evidence>
<dbReference type="RefSeq" id="WP_091688692.1">
    <property type="nucleotide sequence ID" value="NZ_BAABFM010000022.1"/>
</dbReference>
<dbReference type="STRING" id="1527.SAMN04489757_14831"/>
<dbReference type="PANTHER" id="PTHR43792:SF1">
    <property type="entry name" value="N-ACETYLTRANSFERASE DOMAIN-CONTAINING PROTEIN"/>
    <property type="match status" value="1"/>
</dbReference>
<dbReference type="OrthoDB" id="7863753at2"/>
<accession>A0A1I5INY1</accession>
<name>A0A1I5INY1_9FIRM</name>
<dbReference type="AlphaFoldDB" id="A0A1I5INY1"/>
<gene>
    <name evidence="2" type="ORF">SAMN04489757_14831</name>
</gene>
<feature type="domain" description="N-acetyltransferase" evidence="1">
    <location>
        <begin position="12"/>
        <end position="176"/>
    </location>
</feature>
<keyword evidence="2" id="KW-0808">Transferase</keyword>
<proteinExistence type="predicted"/>
<dbReference type="GO" id="GO:0016747">
    <property type="term" value="F:acyltransferase activity, transferring groups other than amino-acyl groups"/>
    <property type="evidence" value="ECO:0007669"/>
    <property type="project" value="InterPro"/>
</dbReference>
<dbReference type="InterPro" id="IPR000182">
    <property type="entry name" value="GNAT_dom"/>
</dbReference>
<sequence>MSKFYFIETDRLLIRTLEMKDKNDFFHYRSMPEIYQYQAWRPKDIDEIEEFINENSSVCPNTRNTWLQLAVCLKEGQLIGDIGIHFTEDDYQIEIGYTLSPEYQGNGYAAEAVKAVINYAFTELKKHRISASVDPDNLKSIKLLEKIGFRKEAHFIKSFRMDNQWYDDCIYAILAEEWKSL</sequence>
<evidence type="ECO:0000259" key="1">
    <source>
        <dbReference type="PROSITE" id="PS51186"/>
    </source>
</evidence>
<organism evidence="2 3">
    <name type="scientific">Anaerocolumna aminovalerica</name>
    <dbReference type="NCBI Taxonomy" id="1527"/>
    <lineage>
        <taxon>Bacteria</taxon>
        <taxon>Bacillati</taxon>
        <taxon>Bacillota</taxon>
        <taxon>Clostridia</taxon>
        <taxon>Lachnospirales</taxon>
        <taxon>Lachnospiraceae</taxon>
        <taxon>Anaerocolumna</taxon>
    </lineage>
</organism>
<evidence type="ECO:0000313" key="2">
    <source>
        <dbReference type="EMBL" id="SFO62029.1"/>
    </source>
</evidence>
<dbReference type="EMBL" id="FOWD01000048">
    <property type="protein sequence ID" value="SFO62029.1"/>
    <property type="molecule type" value="Genomic_DNA"/>
</dbReference>
<dbReference type="PROSITE" id="PS51186">
    <property type="entry name" value="GNAT"/>
    <property type="match status" value="1"/>
</dbReference>